<dbReference type="RefSeq" id="XP_028535427.1">
    <property type="nucleotide sequence ID" value="XM_028679744.1"/>
</dbReference>
<accession>A0A1J1HBW8</accession>
<keyword evidence="1" id="KW-0812">Transmembrane</keyword>
<dbReference type="VEuPathDB" id="PlasmoDB:PRELSG_1464200"/>
<keyword evidence="1" id="KW-0472">Membrane</keyword>
<gene>
    <name evidence="2" type="ORF">PRELSG_1464200</name>
</gene>
<keyword evidence="3" id="KW-1185">Reference proteome</keyword>
<dbReference type="AlphaFoldDB" id="A0A1J1HBW8"/>
<dbReference type="GeneID" id="39739074"/>
<dbReference type="OMA" id="PLHKSQL"/>
<protein>
    <submittedName>
        <fullName evidence="2">Uncharacterized protein</fullName>
    </submittedName>
</protein>
<dbReference type="Proteomes" id="UP000220158">
    <property type="component" value="Chromosome 14"/>
</dbReference>
<sequence>MFLMNKELINLIINGKLIEKKNINKNIIKNNLEKIIFNFDTYKKLKNENELLKNIFLYTKIININNFHLQYLYEKVVNPLLKENLNISLLPNIIHTYKKNENFDYILKEINDCIIERIQKGEFFINDLNKWVSILQVFSKHKNINFIPLLRYLLTIENLKENRKVNNDHKNKIEKKEINIIYTNQCYEYNKYKSFILLNDVDYKILESLSPRSLSILVNILSKIKIKNINNLNFFLYEKINKSLNEFNNIDLCLIINSFHKIKYTNISFYNSIEEEIFKRLLFFDFFQLSIIFHSLSKYWSEEKKKCISILFMKKVKKYLHLYLTHNDEKYILQTKNKNSLIEVIPMFFLSYVKTSYSIFPYYFSYSKLLMCQFMFLNKYVLVLKKNCFFKKYINNHNLINLKNINQTICNLLYAFIGYFYNILTSYDNREKLFINHLFLTLNNIYQLLYFFIFFYRNKELLTKYQPFIIPLHKSQLLIFFYTYWYFVLDLYFYLDSYNNDKLYYESTVNKSDATIQENKFDCFYFIKLRYIKKIKFILNILDKVDLNPLMKESLYANNKYVSLIYLNILHTLNNLKNFSNTSFTFNRKIIEPFTISLLCKTRLQK</sequence>
<reference evidence="2 3" key="1">
    <citation type="submission" date="2015-04" db="EMBL/GenBank/DDBJ databases">
        <authorList>
            <consortium name="Pathogen Informatics"/>
        </authorList>
    </citation>
    <scope>NUCLEOTIDE SEQUENCE [LARGE SCALE GENOMIC DNA]</scope>
    <source>
        <strain evidence="2 3">SGS1</strain>
    </source>
</reference>
<name>A0A1J1HBW8_PLARL</name>
<proteinExistence type="predicted"/>
<feature type="transmembrane region" description="Helical" evidence="1">
    <location>
        <begin position="405"/>
        <end position="422"/>
    </location>
</feature>
<feature type="transmembrane region" description="Helical" evidence="1">
    <location>
        <begin position="434"/>
        <end position="456"/>
    </location>
</feature>
<evidence type="ECO:0000313" key="2">
    <source>
        <dbReference type="EMBL" id="CRH02907.1"/>
    </source>
</evidence>
<organism evidence="2 3">
    <name type="scientific">Plasmodium relictum</name>
    <dbReference type="NCBI Taxonomy" id="85471"/>
    <lineage>
        <taxon>Eukaryota</taxon>
        <taxon>Sar</taxon>
        <taxon>Alveolata</taxon>
        <taxon>Apicomplexa</taxon>
        <taxon>Aconoidasida</taxon>
        <taxon>Haemosporida</taxon>
        <taxon>Plasmodiidae</taxon>
        <taxon>Plasmodium</taxon>
        <taxon>Plasmodium (Haemamoeba)</taxon>
    </lineage>
</organism>
<feature type="transmembrane region" description="Helical" evidence="1">
    <location>
        <begin position="477"/>
        <end position="495"/>
    </location>
</feature>
<dbReference type="EMBL" id="LN835309">
    <property type="protein sequence ID" value="CRH02907.1"/>
    <property type="molecule type" value="Genomic_DNA"/>
</dbReference>
<feature type="transmembrane region" description="Helical" evidence="1">
    <location>
        <begin position="366"/>
        <end position="384"/>
    </location>
</feature>
<dbReference type="KEGG" id="prel:PRELSG_1464200"/>
<evidence type="ECO:0000313" key="3">
    <source>
        <dbReference type="Proteomes" id="UP000220158"/>
    </source>
</evidence>
<dbReference type="OrthoDB" id="371266at2759"/>
<keyword evidence="1" id="KW-1133">Transmembrane helix</keyword>
<evidence type="ECO:0000256" key="1">
    <source>
        <dbReference type="SAM" id="Phobius"/>
    </source>
</evidence>